<evidence type="ECO:0000259" key="1">
    <source>
        <dbReference type="Pfam" id="PF18701"/>
    </source>
</evidence>
<protein>
    <recommendedName>
        <fullName evidence="1">DUF5641 domain-containing protein</fullName>
    </recommendedName>
</protein>
<evidence type="ECO:0000313" key="2">
    <source>
        <dbReference type="EMBL" id="KAJ8039049.1"/>
    </source>
</evidence>
<dbReference type="InterPro" id="IPR040676">
    <property type="entry name" value="DUF5641"/>
</dbReference>
<dbReference type="Pfam" id="PF18701">
    <property type="entry name" value="DUF5641"/>
    <property type="match status" value="1"/>
</dbReference>
<comment type="caution">
    <text evidence="2">The sequence shown here is derived from an EMBL/GenBank/DDBJ whole genome shotgun (WGS) entry which is preliminary data.</text>
</comment>
<gene>
    <name evidence="2" type="ORF">HOLleu_16637</name>
</gene>
<name>A0A9Q1C6P1_HOLLE</name>
<accession>A0A9Q1C6P1</accession>
<dbReference type="PANTHER" id="PTHR47331:SF1">
    <property type="entry name" value="GAG-LIKE PROTEIN"/>
    <property type="match status" value="1"/>
</dbReference>
<reference evidence="2" key="1">
    <citation type="submission" date="2021-10" db="EMBL/GenBank/DDBJ databases">
        <title>Tropical sea cucumber genome reveals ecological adaptation and Cuvierian tubules defense mechanism.</title>
        <authorList>
            <person name="Chen T."/>
        </authorList>
    </citation>
    <scope>NUCLEOTIDE SEQUENCE</scope>
    <source>
        <strain evidence="2">Nanhai2018</strain>
        <tissue evidence="2">Muscle</tissue>
    </source>
</reference>
<dbReference type="Proteomes" id="UP001152320">
    <property type="component" value="Chromosome 7"/>
</dbReference>
<evidence type="ECO:0000313" key="3">
    <source>
        <dbReference type="Proteomes" id="UP001152320"/>
    </source>
</evidence>
<dbReference type="OrthoDB" id="8958038at2759"/>
<dbReference type="PANTHER" id="PTHR47331">
    <property type="entry name" value="PHD-TYPE DOMAIN-CONTAINING PROTEIN"/>
    <property type="match status" value="1"/>
</dbReference>
<sequence length="125" mass="14755">MLPGRASRDVPQGPFRETRNPRHRVEFVKKIVNSFWRRWTRDVLPLLVQRRKWDVHRRNVRVDDIVMMVGANAVRGKWILGRVVQVYPGSDGNVRNLRVKTSATEFRRPVTKIAVMYPAEDYEDD</sequence>
<dbReference type="AlphaFoldDB" id="A0A9Q1C6P1"/>
<feature type="domain" description="DUF5641" evidence="1">
    <location>
        <begin position="24"/>
        <end position="115"/>
    </location>
</feature>
<keyword evidence="3" id="KW-1185">Reference proteome</keyword>
<dbReference type="EMBL" id="JAIZAY010000007">
    <property type="protein sequence ID" value="KAJ8039049.1"/>
    <property type="molecule type" value="Genomic_DNA"/>
</dbReference>
<proteinExistence type="predicted"/>
<organism evidence="2 3">
    <name type="scientific">Holothuria leucospilota</name>
    <name type="common">Black long sea cucumber</name>
    <name type="synonym">Mertensiothuria leucospilota</name>
    <dbReference type="NCBI Taxonomy" id="206669"/>
    <lineage>
        <taxon>Eukaryota</taxon>
        <taxon>Metazoa</taxon>
        <taxon>Echinodermata</taxon>
        <taxon>Eleutherozoa</taxon>
        <taxon>Echinozoa</taxon>
        <taxon>Holothuroidea</taxon>
        <taxon>Aspidochirotacea</taxon>
        <taxon>Aspidochirotida</taxon>
        <taxon>Holothuriidae</taxon>
        <taxon>Holothuria</taxon>
    </lineage>
</organism>